<sequence>MSWKTTLYDYVHHKNQMDMDYSVEPLLPIVTDRAYLQAQIQRLARTAQTDQDRNFSPSKSETRLSFIHAEEQAGRVIANVRLRRTSVGSIGVRDHEEQRVESERIQLEEHDGKWYIINIEALSAEYSRHRTAGLDNGHQPADYYSEEYGTGRMPSTPYLNYNILPYLETGNRKSVYDRVKAVQYADMWWDKGNPAYIEFEVDCSNYISQCLFAGGAPMHYTGKRDSGWWYKGRYNGQELWSYSWAVAHSLQRYLISNRNGLTAEEVPQADMLELGDVISYDWDGNGRFQHSTIVTAKDENGMPLVNAHTTNSFRRYWSYKDSVAWTEKTQYRFLHIADLL</sequence>
<comment type="caution">
    <text evidence="2">The sequence shown here is derived from an EMBL/GenBank/DDBJ whole genome shotgun (WGS) entry which is preliminary data.</text>
</comment>
<accession>A0ABW3UL75</accession>
<dbReference type="Pfam" id="PF12671">
    <property type="entry name" value="Amidase_6"/>
    <property type="match status" value="1"/>
</dbReference>
<keyword evidence="3" id="KW-1185">Reference proteome</keyword>
<dbReference type="Proteomes" id="UP001597180">
    <property type="component" value="Unassembled WGS sequence"/>
</dbReference>
<evidence type="ECO:0000313" key="2">
    <source>
        <dbReference type="EMBL" id="MFD1221167.1"/>
    </source>
</evidence>
<evidence type="ECO:0000313" key="3">
    <source>
        <dbReference type="Proteomes" id="UP001597180"/>
    </source>
</evidence>
<evidence type="ECO:0000259" key="1">
    <source>
        <dbReference type="Pfam" id="PF12671"/>
    </source>
</evidence>
<reference evidence="3" key="1">
    <citation type="journal article" date="2019" name="Int. J. Syst. Evol. Microbiol.">
        <title>The Global Catalogue of Microorganisms (GCM) 10K type strain sequencing project: providing services to taxonomists for standard genome sequencing and annotation.</title>
        <authorList>
            <consortium name="The Broad Institute Genomics Platform"/>
            <consortium name="The Broad Institute Genome Sequencing Center for Infectious Disease"/>
            <person name="Wu L."/>
            <person name="Ma J."/>
        </authorList>
    </citation>
    <scope>NUCLEOTIDE SEQUENCE [LARGE SCALE GENOMIC DNA]</scope>
    <source>
        <strain evidence="3">CCUG 53270</strain>
    </source>
</reference>
<dbReference type="RefSeq" id="WP_345592291.1">
    <property type="nucleotide sequence ID" value="NZ_BAABJG010000029.1"/>
</dbReference>
<gene>
    <name evidence="2" type="ORF">ACFQ4B_13655</name>
</gene>
<dbReference type="InterPro" id="IPR024301">
    <property type="entry name" value="Amidase_6"/>
</dbReference>
<protein>
    <submittedName>
        <fullName evidence="2">Amidase domain-containing protein</fullName>
    </submittedName>
</protein>
<proteinExistence type="predicted"/>
<organism evidence="2 3">
    <name type="scientific">Paenibacillus vulneris</name>
    <dbReference type="NCBI Taxonomy" id="1133364"/>
    <lineage>
        <taxon>Bacteria</taxon>
        <taxon>Bacillati</taxon>
        <taxon>Bacillota</taxon>
        <taxon>Bacilli</taxon>
        <taxon>Bacillales</taxon>
        <taxon>Paenibacillaceae</taxon>
        <taxon>Paenibacillus</taxon>
    </lineage>
</organism>
<dbReference type="PANTHER" id="PTHR40032">
    <property type="entry name" value="EXPORTED PROTEIN-RELATED"/>
    <property type="match status" value="1"/>
</dbReference>
<name>A0ABW3UL75_9BACL</name>
<dbReference type="EMBL" id="JBHTLU010000014">
    <property type="protein sequence ID" value="MFD1221167.1"/>
    <property type="molecule type" value="Genomic_DNA"/>
</dbReference>
<feature type="domain" description="Putative amidase" evidence="1">
    <location>
        <begin position="176"/>
        <end position="331"/>
    </location>
</feature>
<dbReference type="PANTHER" id="PTHR40032:SF1">
    <property type="entry name" value="EXPORTED PROTEIN"/>
    <property type="match status" value="1"/>
</dbReference>